<name>A0A6J4LME1_9BACT</name>
<organism evidence="1">
    <name type="scientific">uncultured Gemmatimonadaceae bacterium</name>
    <dbReference type="NCBI Taxonomy" id="246130"/>
    <lineage>
        <taxon>Bacteria</taxon>
        <taxon>Pseudomonadati</taxon>
        <taxon>Gemmatimonadota</taxon>
        <taxon>Gemmatimonadia</taxon>
        <taxon>Gemmatimonadales</taxon>
        <taxon>Gemmatimonadaceae</taxon>
        <taxon>environmental samples</taxon>
    </lineage>
</organism>
<feature type="non-terminal residue" evidence="1">
    <location>
        <position position="1"/>
    </location>
</feature>
<sequence>DAADSPAAPSLGAAPPGPGRLTIYSASYRLTIKGPDRGRWETAVAAEADAPLVTLDAVVRGVRHRAGDSADTARLTGDELRAALAAPPGAAAWTARS</sequence>
<gene>
    <name evidence="1" type="ORF">AVDCRST_MAG11-2722</name>
</gene>
<protein>
    <submittedName>
        <fullName evidence="1">Uncharacterized protein</fullName>
    </submittedName>
</protein>
<dbReference type="AlphaFoldDB" id="A0A6J4LME1"/>
<evidence type="ECO:0000313" key="1">
    <source>
        <dbReference type="EMBL" id="CAA9336238.1"/>
    </source>
</evidence>
<proteinExistence type="predicted"/>
<dbReference type="EMBL" id="CADCTU010000607">
    <property type="protein sequence ID" value="CAA9336238.1"/>
    <property type="molecule type" value="Genomic_DNA"/>
</dbReference>
<accession>A0A6J4LME1</accession>
<reference evidence="1" key="1">
    <citation type="submission" date="2020-02" db="EMBL/GenBank/DDBJ databases">
        <authorList>
            <person name="Meier V. D."/>
        </authorList>
    </citation>
    <scope>NUCLEOTIDE SEQUENCE</scope>
    <source>
        <strain evidence="1">AVDCRST_MAG11</strain>
    </source>
</reference>